<reference evidence="1 2" key="1">
    <citation type="journal article" date="2017" name="ISME J.">
        <title>Energy and carbon metabolisms in a deep terrestrial subsurface fluid microbial community.</title>
        <authorList>
            <person name="Momper L."/>
            <person name="Jungbluth S.P."/>
            <person name="Lee M.D."/>
            <person name="Amend J.P."/>
        </authorList>
    </citation>
    <scope>NUCLEOTIDE SEQUENCE [LARGE SCALE GENOMIC DNA]</scope>
    <source>
        <strain evidence="1">SURF_5</strain>
    </source>
</reference>
<name>A0A3A4PFI2_ABYX5</name>
<dbReference type="EMBL" id="QZKU01000003">
    <property type="protein sequence ID" value="RJP26821.1"/>
    <property type="molecule type" value="Genomic_DNA"/>
</dbReference>
<sequence>MNRSIKIISITSAALLVAIGLAVVALSLALRSGELKKYVERRAEEATGLQVQMDSLHFGWPPQVWADAVSISPPEEEPILVAERLRLRTSLIALLRGQFLLLELVSPDVSIREAGLRVIKQELADRDSGEGFSFGLIRITDGSVSVLVPPVAARLSQVNATFRESILSGGKQILTLNAAEAQLVVEREAQVPQQILLKDIRSEVSVASSERAFEIRADIDALVTADTPLLALPPDFPIGLSLTADFLPRQNAVENAVLKMGSPLVRDAQAYGSVKHLDSEPAPNLRFTAELPQLQRLTEYMELLQRPEYEHAQANGKLRLEGELTGTFRQPKLSLSANVEEAAITWNGFSGEGIQAVIPVVFEEGTFTMGPGKLIAEKASLPFGKQVLEASAMEAQLYVDSTAAHIRSLETAVAPFGTVTGQAKFEFASGRLSGKARLKDAAASAAMEFLSGASESLTDVSMTGSVSLDTDFEAAYKNTLNNLKFDFAFAFKNGSLAPAESFEFSGLDIEAKGRISSGNAGGPWMANVDGNVAGFLLEHPALGEALTVNDFPFSLSGAYSLEENKVTNAVAAVDLGALGKIRVSGDVALASGSVNVALQAEDVEIAQVEEFISPALYELPEGVSVGGIAGIRATVEGSLLRSPRELKGDLSLELKNGQVASGDFVTAAGLAVEAQGAYESESPADSWRFDFSGKFGGFELLVQTYYQSFQETEFPFHLSGRYLVDQKAIQQMEATVGLADMGKVAVSGDIKLEPVPSLELRIQSEELILASLYDQVGRQVFSQASPELEEAQVAGRASGDLLLTSNGGSWKAEGAVKLADGRFSLPQDGFAADTIEVDLPFSLHSPGEQTQDDSFEDADFGSVRFKGIEVGPAQIEALDLTVAIQENALYVQKPAAIETLGGTLNLGEVRAKNLLGPSVEMKTSFMAEGVALAPLSRVMGLPELPGTLNALFPVVLISPDSITTTGTAKLYTFNGTITIDSIAIEQPFSPVRTFKADLDFDNIRLAHLTDVLEFGKITGIIEGTVTGLEVSQGQPAAFVADFETVETRRVPQIINFDAIENISILGTGRGFQAMLGRGLFSFIDEFRYDKIGFQTALKNDNFRIRGKVVRDDTEYFVKGIFLGPSINVINRNPGQTISFKSMVERISRIQRTQSEDANE</sequence>
<dbReference type="Proteomes" id="UP000265882">
    <property type="component" value="Unassembled WGS sequence"/>
</dbReference>
<dbReference type="AlphaFoldDB" id="A0A3A4PFI2"/>
<gene>
    <name evidence="1" type="ORF">C4520_00200</name>
</gene>
<accession>A0A3A4PFI2</accession>
<evidence type="ECO:0000313" key="2">
    <source>
        <dbReference type="Proteomes" id="UP000265882"/>
    </source>
</evidence>
<organism evidence="1 2">
    <name type="scientific">Abyssobacteria bacterium (strain SURF_5)</name>
    <dbReference type="NCBI Taxonomy" id="2093360"/>
    <lineage>
        <taxon>Bacteria</taxon>
        <taxon>Pseudomonadati</taxon>
        <taxon>Candidatus Hydrogenedentota</taxon>
        <taxon>Candidatus Abyssobacteria</taxon>
    </lineage>
</organism>
<protein>
    <recommendedName>
        <fullName evidence="3">AsmA-like C-terminal domain-containing protein</fullName>
    </recommendedName>
</protein>
<evidence type="ECO:0000313" key="1">
    <source>
        <dbReference type="EMBL" id="RJP26821.1"/>
    </source>
</evidence>
<evidence type="ECO:0008006" key="3">
    <source>
        <dbReference type="Google" id="ProtNLM"/>
    </source>
</evidence>
<proteinExistence type="predicted"/>
<comment type="caution">
    <text evidence="1">The sequence shown here is derived from an EMBL/GenBank/DDBJ whole genome shotgun (WGS) entry which is preliminary data.</text>
</comment>